<name>A0A0F8YN33_9ZZZZ</name>
<evidence type="ECO:0000313" key="1">
    <source>
        <dbReference type="EMBL" id="KKK75150.1"/>
    </source>
</evidence>
<dbReference type="AlphaFoldDB" id="A0A0F8YN33"/>
<comment type="caution">
    <text evidence="1">The sequence shown here is derived from an EMBL/GenBank/DDBJ whole genome shotgun (WGS) entry which is preliminary data.</text>
</comment>
<gene>
    <name evidence="1" type="ORF">LCGC14_2876660</name>
</gene>
<organism evidence="1">
    <name type="scientific">marine sediment metagenome</name>
    <dbReference type="NCBI Taxonomy" id="412755"/>
    <lineage>
        <taxon>unclassified sequences</taxon>
        <taxon>metagenomes</taxon>
        <taxon>ecological metagenomes</taxon>
    </lineage>
</organism>
<dbReference type="EMBL" id="LAZR01055995">
    <property type="protein sequence ID" value="KKK75150.1"/>
    <property type="molecule type" value="Genomic_DNA"/>
</dbReference>
<sequence length="86" mass="9284">MLASPAAGQQRVCDFRDKLLGHLAQKYQESPVAVGASNDGSLVEVLATNDGETWTIVVTRPDGWACMRAAGENWRTIEPKPESTAL</sequence>
<reference evidence="1" key="1">
    <citation type="journal article" date="2015" name="Nature">
        <title>Complex archaea that bridge the gap between prokaryotes and eukaryotes.</title>
        <authorList>
            <person name="Spang A."/>
            <person name="Saw J.H."/>
            <person name="Jorgensen S.L."/>
            <person name="Zaremba-Niedzwiedzka K."/>
            <person name="Martijn J."/>
            <person name="Lind A.E."/>
            <person name="van Eijk R."/>
            <person name="Schleper C."/>
            <person name="Guy L."/>
            <person name="Ettema T.J."/>
        </authorList>
    </citation>
    <scope>NUCLEOTIDE SEQUENCE</scope>
</reference>
<accession>A0A0F8YN33</accession>
<protein>
    <submittedName>
        <fullName evidence="1">Uncharacterized protein</fullName>
    </submittedName>
</protein>
<proteinExistence type="predicted"/>